<feature type="compositionally biased region" description="Low complexity" evidence="6">
    <location>
        <begin position="2281"/>
        <end position="2298"/>
    </location>
</feature>
<feature type="compositionally biased region" description="Polar residues" evidence="6">
    <location>
        <begin position="97"/>
        <end position="106"/>
    </location>
</feature>
<evidence type="ECO:0000256" key="3">
    <source>
        <dbReference type="ARBA" id="ARBA00022989"/>
    </source>
</evidence>
<name>A0A9P6N242_9FUNG</name>
<keyword evidence="5" id="KW-0175">Coiled coil</keyword>
<dbReference type="GO" id="GO:0016020">
    <property type="term" value="C:membrane"/>
    <property type="evidence" value="ECO:0007669"/>
    <property type="project" value="UniProtKB-SubCell"/>
</dbReference>
<dbReference type="GO" id="GO:0015743">
    <property type="term" value="P:malate transport"/>
    <property type="evidence" value="ECO:0007669"/>
    <property type="project" value="InterPro"/>
</dbReference>
<dbReference type="InterPro" id="IPR018823">
    <property type="entry name" value="ArAE_2_N"/>
</dbReference>
<feature type="compositionally biased region" description="Pro residues" evidence="6">
    <location>
        <begin position="266"/>
        <end position="275"/>
    </location>
</feature>
<feature type="transmembrane region" description="Helical" evidence="7">
    <location>
        <begin position="293"/>
        <end position="312"/>
    </location>
</feature>
<evidence type="ECO:0008006" key="12">
    <source>
        <dbReference type="Google" id="ProtNLM"/>
    </source>
</evidence>
<feature type="compositionally biased region" description="Basic and acidic residues" evidence="6">
    <location>
        <begin position="891"/>
        <end position="910"/>
    </location>
</feature>
<feature type="region of interest" description="Disordered" evidence="6">
    <location>
        <begin position="2382"/>
        <end position="2408"/>
    </location>
</feature>
<feature type="region of interest" description="Disordered" evidence="6">
    <location>
        <begin position="1"/>
        <end position="50"/>
    </location>
</feature>
<comment type="caution">
    <text evidence="10">The sequence shown here is derived from an EMBL/GenBank/DDBJ whole genome shotgun (WGS) entry which is preliminary data.</text>
</comment>
<accession>A0A9P6N242</accession>
<dbReference type="Pfam" id="PF11744">
    <property type="entry name" value="ALMT"/>
    <property type="match status" value="1"/>
</dbReference>
<reference evidence="10" key="1">
    <citation type="journal article" date="2020" name="Fungal Divers.">
        <title>Resolving the Mortierellaceae phylogeny through synthesis of multi-gene phylogenetics and phylogenomics.</title>
        <authorList>
            <person name="Vandepol N."/>
            <person name="Liber J."/>
            <person name="Desiro A."/>
            <person name="Na H."/>
            <person name="Kennedy M."/>
            <person name="Barry K."/>
            <person name="Grigoriev I.V."/>
            <person name="Miller A.N."/>
            <person name="O'Donnell K."/>
            <person name="Stajich J.E."/>
            <person name="Bonito G."/>
        </authorList>
    </citation>
    <scope>NUCLEOTIDE SEQUENCE</scope>
    <source>
        <strain evidence="10">NRRL 2769</strain>
    </source>
</reference>
<dbReference type="InterPro" id="IPR052430">
    <property type="entry name" value="IVT-Associated"/>
</dbReference>
<feature type="compositionally biased region" description="Low complexity" evidence="6">
    <location>
        <begin position="745"/>
        <end position="755"/>
    </location>
</feature>
<feature type="transmembrane region" description="Helical" evidence="7">
    <location>
        <begin position="377"/>
        <end position="394"/>
    </location>
</feature>
<feature type="region of interest" description="Disordered" evidence="6">
    <location>
        <begin position="1768"/>
        <end position="1849"/>
    </location>
</feature>
<feature type="region of interest" description="Disordered" evidence="6">
    <location>
        <begin position="1265"/>
        <end position="1304"/>
    </location>
</feature>
<feature type="region of interest" description="Disordered" evidence="6">
    <location>
        <begin position="1318"/>
        <end position="1371"/>
    </location>
</feature>
<feature type="compositionally biased region" description="Basic residues" evidence="6">
    <location>
        <begin position="640"/>
        <end position="649"/>
    </location>
</feature>
<gene>
    <name evidence="10" type="ORF">BGZ80_000436</name>
</gene>
<organism evidence="10 11">
    <name type="scientific">Entomortierella chlamydospora</name>
    <dbReference type="NCBI Taxonomy" id="101097"/>
    <lineage>
        <taxon>Eukaryota</taxon>
        <taxon>Fungi</taxon>
        <taxon>Fungi incertae sedis</taxon>
        <taxon>Mucoromycota</taxon>
        <taxon>Mortierellomycotina</taxon>
        <taxon>Mortierellomycetes</taxon>
        <taxon>Mortierellales</taxon>
        <taxon>Mortierellaceae</taxon>
        <taxon>Entomortierella</taxon>
    </lineage>
</organism>
<dbReference type="InterPro" id="IPR018820">
    <property type="entry name" value="BRE4-related_DUF2421"/>
</dbReference>
<evidence type="ECO:0000313" key="11">
    <source>
        <dbReference type="Proteomes" id="UP000703661"/>
    </source>
</evidence>
<dbReference type="Proteomes" id="UP000703661">
    <property type="component" value="Unassembled WGS sequence"/>
</dbReference>
<feature type="compositionally biased region" description="Polar residues" evidence="6">
    <location>
        <begin position="1321"/>
        <end position="1333"/>
    </location>
</feature>
<evidence type="ECO:0000256" key="7">
    <source>
        <dbReference type="SAM" id="Phobius"/>
    </source>
</evidence>
<keyword evidence="4 7" id="KW-0472">Membrane</keyword>
<feature type="transmembrane region" description="Helical" evidence="7">
    <location>
        <begin position="1680"/>
        <end position="1699"/>
    </location>
</feature>
<feature type="compositionally biased region" description="Low complexity" evidence="6">
    <location>
        <begin position="136"/>
        <end position="169"/>
    </location>
</feature>
<protein>
    <recommendedName>
        <fullName evidence="12">ER transporter 6TM N-terminal domain-containing protein</fullName>
    </recommendedName>
</protein>
<evidence type="ECO:0000256" key="4">
    <source>
        <dbReference type="ARBA" id="ARBA00023136"/>
    </source>
</evidence>
<feature type="compositionally biased region" description="Basic and acidic residues" evidence="6">
    <location>
        <begin position="869"/>
        <end position="884"/>
    </location>
</feature>
<feature type="compositionally biased region" description="Basic and acidic residues" evidence="6">
    <location>
        <begin position="1795"/>
        <end position="1816"/>
    </location>
</feature>
<dbReference type="PRINTS" id="PR02047">
    <property type="entry name" value="BREFELDNASP4"/>
</dbReference>
<keyword evidence="11" id="KW-1185">Reference proteome</keyword>
<dbReference type="PANTHER" id="PTHR47804:SF3">
    <property type="entry name" value="PROTEIN BRE4"/>
    <property type="match status" value="1"/>
</dbReference>
<dbReference type="EMBL" id="JAAAID010000109">
    <property type="protein sequence ID" value="KAG0022359.1"/>
    <property type="molecule type" value="Genomic_DNA"/>
</dbReference>
<feature type="compositionally biased region" description="Basic and acidic residues" evidence="6">
    <location>
        <begin position="1265"/>
        <end position="1281"/>
    </location>
</feature>
<evidence type="ECO:0000256" key="6">
    <source>
        <dbReference type="SAM" id="MobiDB-lite"/>
    </source>
</evidence>
<dbReference type="InterPro" id="IPR020966">
    <property type="entry name" value="ALMT"/>
</dbReference>
<feature type="region of interest" description="Disordered" evidence="6">
    <location>
        <begin position="554"/>
        <end position="653"/>
    </location>
</feature>
<feature type="compositionally biased region" description="Acidic residues" evidence="6">
    <location>
        <begin position="570"/>
        <end position="590"/>
    </location>
</feature>
<feature type="compositionally biased region" description="Basic and acidic residues" evidence="6">
    <location>
        <begin position="1"/>
        <end position="12"/>
    </location>
</feature>
<feature type="domain" description="Putative ER transporter 6TM N-terminal" evidence="9">
    <location>
        <begin position="286"/>
        <end position="369"/>
    </location>
</feature>
<feature type="compositionally biased region" description="Basic and acidic residues" evidence="6">
    <location>
        <begin position="71"/>
        <end position="86"/>
    </location>
</feature>
<feature type="compositionally biased region" description="Polar residues" evidence="6">
    <location>
        <begin position="2308"/>
        <end position="2327"/>
    </location>
</feature>
<feature type="region of interest" description="Disordered" evidence="6">
    <location>
        <begin position="1031"/>
        <end position="1051"/>
    </location>
</feature>
<dbReference type="InterPro" id="IPR023244">
    <property type="entry name" value="Brefeldin_A-sensitivity_4"/>
</dbReference>
<feature type="compositionally biased region" description="Polar residues" evidence="6">
    <location>
        <begin position="125"/>
        <end position="135"/>
    </location>
</feature>
<feature type="compositionally biased region" description="Basic and acidic residues" evidence="6">
    <location>
        <begin position="23"/>
        <end position="32"/>
    </location>
</feature>
<proteinExistence type="predicted"/>
<feature type="compositionally biased region" description="Basic and acidic residues" evidence="6">
    <location>
        <begin position="1477"/>
        <end position="1496"/>
    </location>
</feature>
<keyword evidence="2 7" id="KW-0812">Transmembrane</keyword>
<evidence type="ECO:0000256" key="2">
    <source>
        <dbReference type="ARBA" id="ARBA00022692"/>
    </source>
</evidence>
<feature type="transmembrane region" description="Helical" evidence="7">
    <location>
        <begin position="341"/>
        <end position="365"/>
    </location>
</feature>
<dbReference type="Pfam" id="PF10337">
    <property type="entry name" value="ArAE_2_N"/>
    <property type="match status" value="1"/>
</dbReference>
<dbReference type="PANTHER" id="PTHR47804">
    <property type="entry name" value="60S RIBOSOMAL PROTEIN L19"/>
    <property type="match status" value="1"/>
</dbReference>
<feature type="transmembrane region" description="Helical" evidence="7">
    <location>
        <begin position="1656"/>
        <end position="1673"/>
    </location>
</feature>
<evidence type="ECO:0000313" key="10">
    <source>
        <dbReference type="EMBL" id="KAG0022359.1"/>
    </source>
</evidence>
<feature type="coiled-coil region" evidence="5">
    <location>
        <begin position="2120"/>
        <end position="2182"/>
    </location>
</feature>
<feature type="compositionally biased region" description="Polar residues" evidence="6">
    <location>
        <begin position="2385"/>
        <end position="2399"/>
    </location>
</feature>
<feature type="transmembrane region" description="Helical" evidence="7">
    <location>
        <begin position="400"/>
        <end position="419"/>
    </location>
</feature>
<feature type="region of interest" description="Disordered" evidence="6">
    <location>
        <begin position="227"/>
        <end position="277"/>
    </location>
</feature>
<feature type="compositionally biased region" description="Polar residues" evidence="6">
    <location>
        <begin position="595"/>
        <end position="638"/>
    </location>
</feature>
<feature type="region of interest" description="Disordered" evidence="6">
    <location>
        <begin position="842"/>
        <end position="910"/>
    </location>
</feature>
<feature type="compositionally biased region" description="Basic and acidic residues" evidence="6">
    <location>
        <begin position="1839"/>
        <end position="1849"/>
    </location>
</feature>
<feature type="transmembrane region" description="Helical" evidence="7">
    <location>
        <begin position="431"/>
        <end position="454"/>
    </location>
</feature>
<feature type="region of interest" description="Disordered" evidence="6">
    <location>
        <begin position="742"/>
        <end position="763"/>
    </location>
</feature>
<feature type="region of interest" description="Disordered" evidence="6">
    <location>
        <begin position="67"/>
        <end position="179"/>
    </location>
</feature>
<feature type="compositionally biased region" description="Polar residues" evidence="6">
    <location>
        <begin position="1350"/>
        <end position="1363"/>
    </location>
</feature>
<feature type="region of interest" description="Disordered" evidence="6">
    <location>
        <begin position="1441"/>
        <end position="1546"/>
    </location>
</feature>
<comment type="subcellular location">
    <subcellularLocation>
        <location evidence="1">Membrane</location>
        <topology evidence="1">Multi-pass membrane protein</topology>
    </subcellularLocation>
</comment>
<feature type="compositionally biased region" description="Low complexity" evidence="6">
    <location>
        <begin position="2344"/>
        <end position="2353"/>
    </location>
</feature>
<feature type="transmembrane region" description="Helical" evidence="7">
    <location>
        <begin position="1633"/>
        <end position="1650"/>
    </location>
</feature>
<keyword evidence="3 7" id="KW-1133">Transmembrane helix</keyword>
<feature type="compositionally biased region" description="Polar residues" evidence="6">
    <location>
        <begin position="855"/>
        <end position="866"/>
    </location>
</feature>
<evidence type="ECO:0000259" key="9">
    <source>
        <dbReference type="Pfam" id="PF10337"/>
    </source>
</evidence>
<feature type="transmembrane region" description="Helical" evidence="7">
    <location>
        <begin position="1711"/>
        <end position="1733"/>
    </location>
</feature>
<evidence type="ECO:0000259" key="8">
    <source>
        <dbReference type="Pfam" id="PF10334"/>
    </source>
</evidence>
<feature type="domain" description="DUF2421" evidence="8">
    <location>
        <begin position="1859"/>
        <end position="1973"/>
    </location>
</feature>
<feature type="compositionally biased region" description="Basic and acidic residues" evidence="6">
    <location>
        <begin position="2332"/>
        <end position="2343"/>
    </location>
</feature>
<evidence type="ECO:0000256" key="5">
    <source>
        <dbReference type="SAM" id="Coils"/>
    </source>
</evidence>
<dbReference type="Pfam" id="PF10334">
    <property type="entry name" value="BRE4"/>
    <property type="match status" value="1"/>
</dbReference>
<sequence>MPHSRAKQDSPRHGSPTNQTNDLKGHPLDSNHHNFTNPTNAIPRGNGYQAMSIPMPASSLVNFSLLSNNGRRSEDGTAHNGSDHTRPRSASTATTSDNRQSKNQSKNLKHPKSPKSDPSTPTAPLSITFNPLTPLNGSNNAKNKANKNNSYSKSEPNSRSSSTPSTPGEGPMGTGGYNNYHTIHHHLDLGVFHPLSMTHSQRVHLSNALAPNPLPESRSKGFDMSIFEPQPTSTRTSVDNEERNHRRAISRQPSMESFSSSNSVPLAPPPPPPPSAWKRFTSRFTQRVIKRHIKFGIALYAACLMILIRPIVDHLGTAPHLAAVGVIFMHPSRTVGAQLEITVFSLIGAVLAAAWVIPCEAAVAAFNDAYLSEGNKAAWAIDASWFFIGIWIMTAFKVKYAKLGTTFLVFAIILTFTLTKNNTSTEFRFYDFWNLAGPLLLGIGISQIANLLFWPETASENSSRALLGLSTRSFLLNHKTIALPNTVIEKAQAEVRTAQKKLFNAYREARYELTYSFVNPADYKQVRLILSNLMRHLGSMSLVVQNERILMLGHPDDDGDDLLSQSGSESDNDSTESDSEGDDESTDQETEDGHPSSSNRKTASRPISRQQSNDYFGTTAGHNNSNETSIDSPTSDAGRNSRKQSKRKSSAAELRRIRQLLQRAENATQAALAAKRQQQERMQKEGLQQIFQFDRGGVSTEPSTPVARGSSSIFDLYHTHRSKSSLLHANTNDSSLGAHRAHAFSHWSPNSSRPSSIHEEQSQETVKSFKSLFSVKSKSKFKPDRPLSLKAGFKIGQGKMPKETPNGSRDVSASPSVDYLPGIPLDRAHCNTVPARLGWKSESNSPNHSIHRSNGFLSRSPVTANQIKKAAESYRRQREKEAKLERKKAKKAAEAERKRTENEKEADAARLSDTCSRVMVGMERELVSGLSAERDRLERIKIRNAQRVDAIRAAEARIAADKKAAAAAANGASANLGKTSAKAEGGANIETSPRKPTALARLLEMVGIRPYQLTAEDIAYAEVLKTTMRKENERATKSNGSNGGGAANLANASNHNAQRNATSSAVDFENDFALPSDVSYVEYLTQELEIFDRAEAEGLRNFISTHPSLDIGPREELFLIFFFLFALREIACELLRLGKYIEKLEEQELKKMQEEHRLKPKKKLWWPKVMGNFWRWFSWGGYSQVKINENPVMLIPTKNIEQQTRTVEEEKAILEAKAVKAAAAKVALEKQMGQRRRRHSEMWDTPSLRRSVTVSALVFRGRQHPDLEQGLDRPRLEPQRRSREHRSRSVSADLNNVRSRSHTSLRNRLSHRFWHHETDFDNGNNTDSVQPQPDSGDPMINKVLTRQLGDHTTQTPVETSPGASSSTKKKSKLAEQYTVAEIPRFKVLHHKADKSLKHFEDINLVDLNPRVNAIKLHGTAPPELDIARSSGLTELHKFNDAARSGEDVTSTQSVALQDHDDIGIRPLRHTTNLSDSDNDHHGGTECEGSDMSHRSLDSQYHNPENSKPRSHGIFGVFNRRDKLDASDSPLKKQKRDQSPALEPSVSPKTMTVVVKRPKRFRYRVWEFLQPFKSDAIKFGFKMALSLTLVGLWSWLNWDSKALVTDRSQWSMMTVLAVLTPTIGDMFTTGVMRILGTILGAVWAIVTYLALPNNPYVIAAMMLPIALVSIYLMMLSAHPKVGLIMMISYCSIVFTVYEGYTTESIYTVAYKRSLTVIVGLIVSIIVNSLFWPILARRQLRREIAVLIGRQGVLFAELINKVFAMDSSADAEPGKVQDDSNVNPEGDIDAGEGGTDFIERAAREEHEENRRQVLRGRDVPGSNYQNLDASEISERRKKVKDARESEGRTENRVTVANSDRLAFQHIEQQLQAKLMKIMELVELSVLEPKLKEEFPVKLYRKIVKCCQNILDRMVSMRMAAQLLSPEVRELISGSLNICRRDLIGALLLYFSVLSSSLASKSPLPPYLPSARMARLRLIYRVREVIAARQRETGQDHYTYIYYYAFTSALEEVIEELELLAILIKPLVGVTMEVVADTFSFGEPYYQAKAGYTGATQMNLSQNSNAGQPTQSFEAGAASGHQLVSGQCVYGSVLSHSAPGMINLSADSTCEAASGAEVARQHLQNQHKEHVQERQTLDEYQRMFTEQQRQYVQLLQQVQAQQQLIQQQQQQLLLQQQQLSDMSESGRSKPSVPKIFIDQPITPVVSTNSTVPVGGAPLPGILNVYGDFRDASANSMPMPPVVVMDESLLHSRHGRRYQEAVQLAQEASGVLTIEVPLPPAVATPAQTQVATGVTSSATASSRIKNGRTKSSDNTSFTSKPQSPPEANTRASGDPSRLHSDNIDSHPSHATASATSAGPVFDDTDTFNMSFGSGLIPEAPLPLHMIPMQSEQYSQGQTPQSEIGRQRSPEQP</sequence>
<feature type="region of interest" description="Disordered" evidence="6">
    <location>
        <begin position="2281"/>
        <end position="2355"/>
    </location>
</feature>
<evidence type="ECO:0000256" key="1">
    <source>
        <dbReference type="ARBA" id="ARBA00004141"/>
    </source>
</evidence>